<dbReference type="NCBIfam" id="TIGR02543">
    <property type="entry name" value="List_Bact_rpt"/>
    <property type="match status" value="1"/>
</dbReference>
<dbReference type="InterPro" id="IPR013378">
    <property type="entry name" value="InlB-like_B-rpt"/>
</dbReference>
<comment type="caution">
    <text evidence="2">The sequence shown here is derived from an EMBL/GenBank/DDBJ whole genome shotgun (WGS) entry which is preliminary data.</text>
</comment>
<reference evidence="2" key="2">
    <citation type="journal article" date="2021" name="PeerJ">
        <title>Extensive microbial diversity within the chicken gut microbiome revealed by metagenomics and culture.</title>
        <authorList>
            <person name="Gilroy R."/>
            <person name="Ravi A."/>
            <person name="Getino M."/>
            <person name="Pursley I."/>
            <person name="Horton D.L."/>
            <person name="Alikhan N.F."/>
            <person name="Baker D."/>
            <person name="Gharbi K."/>
            <person name="Hall N."/>
            <person name="Watson M."/>
            <person name="Adriaenssens E.M."/>
            <person name="Foster-Nyarko E."/>
            <person name="Jarju S."/>
            <person name="Secka A."/>
            <person name="Antonio M."/>
            <person name="Oren A."/>
            <person name="Chaudhuri R.R."/>
            <person name="La Ragione R."/>
            <person name="Hildebrand F."/>
            <person name="Pallen M.J."/>
        </authorList>
    </citation>
    <scope>NUCLEOTIDE SEQUENCE</scope>
    <source>
        <strain evidence="2">ChiSxjej1B13-7041</strain>
    </source>
</reference>
<protein>
    <submittedName>
        <fullName evidence="2">InlB B-repeat-containing protein</fullName>
    </submittedName>
</protein>
<dbReference type="Proteomes" id="UP000886841">
    <property type="component" value="Unassembled WGS sequence"/>
</dbReference>
<name>A0A9D1EHM9_9FIRM</name>
<evidence type="ECO:0000313" key="2">
    <source>
        <dbReference type="EMBL" id="HIR92192.1"/>
    </source>
</evidence>
<gene>
    <name evidence="2" type="ORF">IAB98_02065</name>
</gene>
<sequence length="279" mass="29579">MGTANITYGGSRYYSGGWSSSFSTNGPGSYGTYAGYSGRSYVTCWKITAPSFPGNGSSITLSFDYISTKTVSLYWHLSSAENTDALAGAVGAVINPYGITYGTLSLASTSSQWGSSSFTMSFSPSPGATYYVYLYPQSTGSSYATIGNVSGHRPSGYVSYLDTHTVTYNANGGTGAPASQTKVWGSVLTLSSTIPTRTGYDFVIWNTAANGSGSSYAPGSSYGYDADMTLYAIWEKKPGFLAASGSSWKGYQVYAVVNGKWTLTQPYFPQSGAWKRSYT</sequence>
<evidence type="ECO:0000313" key="3">
    <source>
        <dbReference type="Proteomes" id="UP000886841"/>
    </source>
</evidence>
<accession>A0A9D1EHM9</accession>
<proteinExistence type="predicted"/>
<dbReference type="InterPro" id="IPR042229">
    <property type="entry name" value="Listeria/Bacterioides_rpt_sf"/>
</dbReference>
<dbReference type="GO" id="GO:0030313">
    <property type="term" value="C:cell envelope"/>
    <property type="evidence" value="ECO:0007669"/>
    <property type="project" value="UniProtKB-SubCell"/>
</dbReference>
<reference evidence="2" key="1">
    <citation type="submission" date="2020-10" db="EMBL/GenBank/DDBJ databases">
        <authorList>
            <person name="Gilroy R."/>
        </authorList>
    </citation>
    <scope>NUCLEOTIDE SEQUENCE</scope>
    <source>
        <strain evidence="2">ChiSxjej1B13-7041</strain>
    </source>
</reference>
<dbReference type="AlphaFoldDB" id="A0A9D1EHM9"/>
<organism evidence="2 3">
    <name type="scientific">Candidatus Egerieimonas intestinavium</name>
    <dbReference type="NCBI Taxonomy" id="2840777"/>
    <lineage>
        <taxon>Bacteria</taxon>
        <taxon>Bacillati</taxon>
        <taxon>Bacillota</taxon>
        <taxon>Clostridia</taxon>
        <taxon>Lachnospirales</taxon>
        <taxon>Lachnospiraceae</taxon>
        <taxon>Lachnospiraceae incertae sedis</taxon>
        <taxon>Candidatus Egerieimonas</taxon>
    </lineage>
</organism>
<comment type="subcellular location">
    <subcellularLocation>
        <location evidence="1">Cell envelope</location>
    </subcellularLocation>
</comment>
<dbReference type="EMBL" id="DVHU01000018">
    <property type="protein sequence ID" value="HIR92192.1"/>
    <property type="molecule type" value="Genomic_DNA"/>
</dbReference>
<evidence type="ECO:0000256" key="1">
    <source>
        <dbReference type="ARBA" id="ARBA00004196"/>
    </source>
</evidence>
<dbReference type="Gene3D" id="2.60.40.4270">
    <property type="entry name" value="Listeria-Bacteroides repeat domain"/>
    <property type="match status" value="1"/>
</dbReference>
<dbReference type="Pfam" id="PF09479">
    <property type="entry name" value="Flg_new"/>
    <property type="match status" value="1"/>
</dbReference>